<dbReference type="InterPro" id="IPR009506">
    <property type="entry name" value="YjiS-like"/>
</dbReference>
<proteinExistence type="predicted"/>
<name>A0A1M4V7A9_9RHOB</name>
<dbReference type="Pfam" id="PF06568">
    <property type="entry name" value="YjiS-like"/>
    <property type="match status" value="1"/>
</dbReference>
<keyword evidence="3" id="KW-1185">Reference proteome</keyword>
<dbReference type="OrthoDB" id="8244198at2"/>
<dbReference type="AlphaFoldDB" id="A0A1M4V7A9"/>
<gene>
    <name evidence="2" type="ORF">SAMN05444279_105172</name>
</gene>
<reference evidence="2 3" key="1">
    <citation type="submission" date="2016-11" db="EMBL/GenBank/DDBJ databases">
        <authorList>
            <person name="Varghese N."/>
            <person name="Submissions S."/>
        </authorList>
    </citation>
    <scope>NUCLEOTIDE SEQUENCE [LARGE SCALE GENOMIC DNA]</scope>
    <source>
        <strain evidence="2 3">DSM 29341</strain>
    </source>
</reference>
<protein>
    <recommendedName>
        <fullName evidence="1">YjiS-like domain-containing protein</fullName>
    </recommendedName>
</protein>
<dbReference type="EMBL" id="FQVK01000005">
    <property type="protein sequence ID" value="SHE64839.1"/>
    <property type="molecule type" value="Genomic_DNA"/>
</dbReference>
<sequence>MAHALNITHGGLNLTARIRDLIDCIKRANARAREYSKTYSELQRLSDRELNDIGIRRCDIADIAREHAYCS</sequence>
<evidence type="ECO:0000313" key="2">
    <source>
        <dbReference type="EMBL" id="SHE64839.1"/>
    </source>
</evidence>
<accession>A0A1M4V7A9</accession>
<dbReference type="RefSeq" id="WP_149775092.1">
    <property type="nucleotide sequence ID" value="NZ_FQVK01000005.1"/>
</dbReference>
<organism evidence="2 3">
    <name type="scientific">Ruegeria intermedia</name>
    <dbReference type="NCBI Taxonomy" id="996115"/>
    <lineage>
        <taxon>Bacteria</taxon>
        <taxon>Pseudomonadati</taxon>
        <taxon>Pseudomonadota</taxon>
        <taxon>Alphaproteobacteria</taxon>
        <taxon>Rhodobacterales</taxon>
        <taxon>Roseobacteraceae</taxon>
        <taxon>Ruegeria</taxon>
    </lineage>
</organism>
<evidence type="ECO:0000259" key="1">
    <source>
        <dbReference type="Pfam" id="PF06568"/>
    </source>
</evidence>
<feature type="domain" description="YjiS-like" evidence="1">
    <location>
        <begin position="30"/>
        <end position="60"/>
    </location>
</feature>
<evidence type="ECO:0000313" key="3">
    <source>
        <dbReference type="Proteomes" id="UP000325134"/>
    </source>
</evidence>
<dbReference type="Proteomes" id="UP000325134">
    <property type="component" value="Unassembled WGS sequence"/>
</dbReference>